<keyword evidence="4" id="KW-1185">Reference proteome</keyword>
<dbReference type="EMBL" id="JBHRXI010000010">
    <property type="protein sequence ID" value="MFC3614142.1"/>
    <property type="molecule type" value="Genomic_DNA"/>
</dbReference>
<dbReference type="InterPro" id="IPR011049">
    <property type="entry name" value="Serralysin-like_metalloprot_C"/>
</dbReference>
<dbReference type="PANTHER" id="PTHR38340:SF1">
    <property type="entry name" value="S-LAYER PROTEIN"/>
    <property type="match status" value="1"/>
</dbReference>
<evidence type="ECO:0000256" key="2">
    <source>
        <dbReference type="ARBA" id="ARBA00022525"/>
    </source>
</evidence>
<dbReference type="SUPFAM" id="SSF51120">
    <property type="entry name" value="beta-Roll"/>
    <property type="match status" value="2"/>
</dbReference>
<dbReference type="PANTHER" id="PTHR38340">
    <property type="entry name" value="S-LAYER PROTEIN"/>
    <property type="match status" value="1"/>
</dbReference>
<dbReference type="PRINTS" id="PR00313">
    <property type="entry name" value="CABNDNGRPT"/>
</dbReference>
<dbReference type="RefSeq" id="WP_386735331.1">
    <property type="nucleotide sequence ID" value="NZ_JBHRXI010000010.1"/>
</dbReference>
<dbReference type="Proteomes" id="UP001595629">
    <property type="component" value="Unassembled WGS sequence"/>
</dbReference>
<dbReference type="InterPro" id="IPR001343">
    <property type="entry name" value="Hemolysn_Ca-bd"/>
</dbReference>
<dbReference type="Gene3D" id="2.150.10.10">
    <property type="entry name" value="Serralysin-like metalloprotease, C-terminal"/>
    <property type="match status" value="3"/>
</dbReference>
<dbReference type="InterPro" id="IPR050557">
    <property type="entry name" value="RTX_toxin/Mannuronan_C5-epim"/>
</dbReference>
<protein>
    <submittedName>
        <fullName evidence="3">Calcium-binding protein</fullName>
    </submittedName>
</protein>
<sequence length="738" mass="77036">MTVPLTQDLLVNSERSRDQVDTDIAVLSNGDSVYVWASEGQDGSGFGAYMQRYDSAGSTVGGERRLNVETVNSQEEVVVAPDTNGGFFAAWASFEQDGSEWGIYGQRFDASGAGLGEFRINTQTNTVQRDPAIALLEGGGHVVAWLDSDRGGPAGFGIAAQMFDTTGQKLGPEFEVEQDATFGQEDPEIAALPGGGFVVVWESFRQDGDFYGIYGRIFDASGRASGAEFHVNDASPQGNQITPDVATLTDGSFVVVWHGRDGDQGGIFARHYSAMGAPGTEFVVNASTVGDQREPAITALPDGGYYIAWTEGTRDGDGRGLFGQRFASDDSRVGPERQVNRDFDGEQFDVSLAARGNEVLVGWTSDVNSSSFEVFRQTRQVVDVYGTRQDDSLSAAPGRTVVDGLSGNDTISGSAATDWLIGGEGNDLLSGLDGFDFLDGGPGFDTADYEREGAAVVADLRNGVAATTDRLVNMEGMIGTSFSDLLFGDDADNGFGGRDGDDRIEGFDGADTISGGDGADVLLGGPGNDDIQAGSGTDTVIGGEGDDFLYGSTAAFTLTQADQRDAIFGGDGNDFIDGGLGNDELRGDAGNDTVTGGFGSDSVFGGDGDDVITGEALSDLIFGGAGDDFINGGFGFDRLNGGDGADRFFHLGIANHGSDWIQDYDAAEGDLLNYGGGSATKNDFLVQRAVTANAGDPAIAEVFVTHVPSGNLLWALVDGDTQAQLNVIAAGQVFDLLA</sequence>
<evidence type="ECO:0000313" key="4">
    <source>
        <dbReference type="Proteomes" id="UP001595629"/>
    </source>
</evidence>
<proteinExistence type="predicted"/>
<comment type="subcellular location">
    <subcellularLocation>
        <location evidence="1">Secreted</location>
    </subcellularLocation>
</comment>
<evidence type="ECO:0000313" key="3">
    <source>
        <dbReference type="EMBL" id="MFC3614142.1"/>
    </source>
</evidence>
<comment type="caution">
    <text evidence="3">The sequence shown here is derived from an EMBL/GenBank/DDBJ whole genome shotgun (WGS) entry which is preliminary data.</text>
</comment>
<organism evidence="3 4">
    <name type="scientific">Lutimaribacter marinistellae</name>
    <dbReference type="NCBI Taxonomy" id="1820329"/>
    <lineage>
        <taxon>Bacteria</taxon>
        <taxon>Pseudomonadati</taxon>
        <taxon>Pseudomonadota</taxon>
        <taxon>Alphaproteobacteria</taxon>
        <taxon>Rhodobacterales</taxon>
        <taxon>Roseobacteraceae</taxon>
        <taxon>Lutimaribacter</taxon>
    </lineage>
</organism>
<reference evidence="4" key="1">
    <citation type="journal article" date="2019" name="Int. J. Syst. Evol. Microbiol.">
        <title>The Global Catalogue of Microorganisms (GCM) 10K type strain sequencing project: providing services to taxonomists for standard genome sequencing and annotation.</title>
        <authorList>
            <consortium name="The Broad Institute Genomics Platform"/>
            <consortium name="The Broad Institute Genome Sequencing Center for Infectious Disease"/>
            <person name="Wu L."/>
            <person name="Ma J."/>
        </authorList>
    </citation>
    <scope>NUCLEOTIDE SEQUENCE [LARGE SCALE GENOMIC DNA]</scope>
    <source>
        <strain evidence="4">KCTC 42911</strain>
    </source>
</reference>
<accession>A0ABV7TEW5</accession>
<keyword evidence="2" id="KW-0964">Secreted</keyword>
<dbReference type="PROSITE" id="PS00330">
    <property type="entry name" value="HEMOLYSIN_CALCIUM"/>
    <property type="match status" value="1"/>
</dbReference>
<evidence type="ECO:0000256" key="1">
    <source>
        <dbReference type="ARBA" id="ARBA00004613"/>
    </source>
</evidence>
<name>A0ABV7TEW5_9RHOB</name>
<gene>
    <name evidence="3" type="ORF">ACFORG_10260</name>
</gene>
<dbReference type="Pfam" id="PF00353">
    <property type="entry name" value="HemolysinCabind"/>
    <property type="match status" value="5"/>
</dbReference>
<dbReference type="InterPro" id="IPR018511">
    <property type="entry name" value="Hemolysin-typ_Ca-bd_CS"/>
</dbReference>